<sequence>MAVPKEAISDGSCPMESVDPNETDVSGDEGIKTPNAFERKVDQNEAGECTSSKKRKKRASSDEVDLGDAFIQVRALKWRQEWMRSQIELLSLQRDLLVNALNKARAEKCQCTLHLPTKRGHQSTSSGPSNGITSQGHATEKTNHCEECDIRNNGGEFAETSWGCVRAVDWKQTLGGRRRKLVQAAMPVSVLQREAQEQEARRRHRSVVGLTLSKGSIGFRADNSKLQERDSSGRFTGHAKDLSQNTNVGRKLVTSTGQKVVIKLSGKSTSPKSPAPSNGKNGKTASASRSDGDPHTPCSTKKNKSIAALTGQRSAASSPRLGPSSMPNTPRESSTTRDWGIDDYVYGGPRVQTKIEIVKAKEIEIPNWRVISQRKEVVYQRSRSMSVGSKYAKPRMQTSPSNGASNDGGHNESSEEITDDEVYSRRHRPYEEQEIKFRYPKQQERQQKHRDSLQKEGGNLDRVEEAYRNLWYRPSSSSNFDEENTTVSRRKGSGIQSSSGDERSPRTDTSSHSMTKVGRKCQGKRGSPGHKIPSRDGDWKDSPSGEGVGVA</sequence>
<feature type="region of interest" description="Disordered" evidence="1">
    <location>
        <begin position="221"/>
        <end position="343"/>
    </location>
</feature>
<organism evidence="2">
    <name type="scientific">Hanusia phi</name>
    <dbReference type="NCBI Taxonomy" id="3032"/>
    <lineage>
        <taxon>Eukaryota</taxon>
        <taxon>Cryptophyceae</taxon>
        <taxon>Pyrenomonadales</taxon>
        <taxon>Geminigeraceae</taxon>
        <taxon>Hanusia</taxon>
    </lineage>
</organism>
<evidence type="ECO:0000256" key="1">
    <source>
        <dbReference type="SAM" id="MobiDB-lite"/>
    </source>
</evidence>
<feature type="compositionally biased region" description="Polar residues" evidence="1">
    <location>
        <begin position="266"/>
        <end position="289"/>
    </location>
</feature>
<feature type="region of interest" description="Disordered" evidence="1">
    <location>
        <begin position="1"/>
        <end position="63"/>
    </location>
</feature>
<feature type="region of interest" description="Disordered" evidence="1">
    <location>
        <begin position="379"/>
        <end position="461"/>
    </location>
</feature>
<feature type="compositionally biased region" description="Polar residues" evidence="1">
    <location>
        <begin position="122"/>
        <end position="137"/>
    </location>
</feature>
<dbReference type="EMBL" id="HBEO01010143">
    <property type="protein sequence ID" value="CAD8477867.1"/>
    <property type="molecule type" value="Transcribed_RNA"/>
</dbReference>
<feature type="compositionally biased region" description="Polar residues" evidence="1">
    <location>
        <begin position="325"/>
        <end position="337"/>
    </location>
</feature>
<name>A0A7S0HFA9_9CRYP</name>
<feature type="compositionally biased region" description="Polar residues" evidence="1">
    <location>
        <begin position="396"/>
        <end position="405"/>
    </location>
</feature>
<feature type="compositionally biased region" description="Polar residues" evidence="1">
    <location>
        <begin position="242"/>
        <end position="258"/>
    </location>
</feature>
<feature type="compositionally biased region" description="Basic and acidic residues" evidence="1">
    <location>
        <begin position="429"/>
        <end position="461"/>
    </location>
</feature>
<reference evidence="2" key="1">
    <citation type="submission" date="2021-01" db="EMBL/GenBank/DDBJ databases">
        <authorList>
            <person name="Corre E."/>
            <person name="Pelletier E."/>
            <person name="Niang G."/>
            <person name="Scheremetjew M."/>
            <person name="Finn R."/>
            <person name="Kale V."/>
            <person name="Holt S."/>
            <person name="Cochrane G."/>
            <person name="Meng A."/>
            <person name="Brown T."/>
            <person name="Cohen L."/>
        </authorList>
    </citation>
    <scope>NUCLEOTIDE SEQUENCE</scope>
    <source>
        <strain evidence="2">CCMP325</strain>
    </source>
</reference>
<feature type="region of interest" description="Disordered" evidence="1">
    <location>
        <begin position="117"/>
        <end position="140"/>
    </location>
</feature>
<proteinExistence type="predicted"/>
<evidence type="ECO:0000313" key="2">
    <source>
        <dbReference type="EMBL" id="CAD8477867.1"/>
    </source>
</evidence>
<feature type="region of interest" description="Disordered" evidence="1">
    <location>
        <begin position="474"/>
        <end position="551"/>
    </location>
</feature>
<feature type="compositionally biased region" description="Basic and acidic residues" evidence="1">
    <location>
        <begin position="533"/>
        <end position="543"/>
    </location>
</feature>
<gene>
    <name evidence="2" type="ORF">HPHI1048_LOCUS7101</name>
</gene>
<accession>A0A7S0HFA9</accession>
<feature type="compositionally biased region" description="Basic and acidic residues" evidence="1">
    <location>
        <begin position="222"/>
        <end position="232"/>
    </location>
</feature>
<dbReference type="AlphaFoldDB" id="A0A7S0HFA9"/>
<protein>
    <submittedName>
        <fullName evidence="2">Uncharacterized protein</fullName>
    </submittedName>
</protein>